<proteinExistence type="predicted"/>
<protein>
    <submittedName>
        <fullName evidence="2">RHS repeat-associated core domain-containing protein</fullName>
    </submittedName>
</protein>
<name>A0A1M6BGX7_9FLAO</name>
<dbReference type="AlphaFoldDB" id="A0A1M6BGX7"/>
<dbReference type="InterPro" id="IPR022385">
    <property type="entry name" value="Rhs_assc_core"/>
</dbReference>
<dbReference type="EMBL" id="FQYP01000001">
    <property type="protein sequence ID" value="SHI47971.1"/>
    <property type="molecule type" value="Genomic_DNA"/>
</dbReference>
<dbReference type="Gene3D" id="2.180.10.10">
    <property type="entry name" value="RHS repeat-associated core"/>
    <property type="match status" value="1"/>
</dbReference>
<evidence type="ECO:0000313" key="2">
    <source>
        <dbReference type="EMBL" id="SHI47971.1"/>
    </source>
</evidence>
<keyword evidence="3" id="KW-1185">Reference proteome</keyword>
<sequence>MIQHISKYILVALLFVVVTLQGQTQTNIVKDGNYTVTGSETLTATQSITLKPNSWIKSGSTFSAIVSADAYIDVAFDSNENYVFTRAYQRAMSSSTGISNNSDVIESITYFDGLGRPKQQIGIKATPDKGDLVNHIGYDQYGRQAKQYLPFEAIGNAGEYTAVDINTNINSFYKNKYPEDFTGVSTANVNAYSESIFEDSPLSRVLEQGAPGKDWKANPNSDADHTIKFDWQTNTANEVFYFWVNFHMDNTEVPILVKDGYYGANELLVTTTKDENWQPNQQHPNDHTVKEYKDKLGRVILKRTYNNNVAHDTYYVHDDFGNLTYVIPPKVTLSATDGVSATELSELCYQYIYDYRNRMVEKKIPGKDREYVIYNKLDQPVMTQDGLQRPKKEWLFTKYDAFGRVAYTGLHEHSFVTTRAGLQQNAFNNSNLVQYETKQSSASSIAGTTIYYSDNAYPDTKLIYTINYYDNYTFDHNVSNPGTVMGQTVNTNVEGLATGTKVRVLGTNDWITTVTYYDAKGRPIYVHSTNTYLNTVDIVETKLDFAGKILETKTTHTKDSNVAIVTVDTFSYDHMGRLLTQNQTINNQAEEQIVSNTYDELGQLENKDVGGGLQAVVYAYNIRGWLTGINDVNTLGNKLFSFKINYNQIEGLHNVDKLYNGNIAQTIWKTANDNTKRSYAYEFDALNRITRANSNKGNTLMTGDSFSIWGIAYDKNGNIGRITRNGNPTGAATQKIDELYYTYSNNKLTDVREAVTSSYKNEGFKDGTNANDDFEYDINGNTIIDRNKNISSITYNHLNLPTQVSFTNNSGFFPTLLGSIRYTYDALGNKLSKKVSENGATITTDYAGNYVYKSNTGPGGCAGCPSSASGPDLQFFNHAEGYSEPQNDGGFAYIYQYKDHLGNIRLSFGDQDNNGTINPSNEILEEKNYYPFGLTHKGYNNIQIGTKNNFKQFQGQEFTEDLGINVHEWKYRVSDPTIGRFWQIDPLAEKYNWMTTYQFSSNQPIHAPELEGMESSHDLNTRDVALEGATKEERKAVLKHQTTAFVTGAAVSADLYFTRGTFSKNLIEQAGIQFSFNLADQMIKGEEVNLTKAIGDATRSADLGDAGIEIGLSKLVPGSTLATNIVNKVSSSMVDITLEGGFQLGGVNKEVSDVATDFTFSVITDRIKSTELPNTKFSGNNLVKSLKDSLIDFASSESQKTSVSKTKISTSQSTDEREINTKKIDNTRVRF</sequence>
<evidence type="ECO:0000259" key="1">
    <source>
        <dbReference type="Pfam" id="PF20041"/>
    </source>
</evidence>
<dbReference type="Pfam" id="PF20041">
    <property type="entry name" value="DUF6443"/>
    <property type="match status" value="1"/>
</dbReference>
<dbReference type="OrthoDB" id="2972467at2"/>
<reference evidence="3" key="1">
    <citation type="submission" date="2016-11" db="EMBL/GenBank/DDBJ databases">
        <authorList>
            <person name="Varghese N."/>
            <person name="Submissions S."/>
        </authorList>
    </citation>
    <scope>NUCLEOTIDE SEQUENCE [LARGE SCALE GENOMIC DNA]</scope>
    <source>
        <strain evidence="3">DSM 22623</strain>
    </source>
</reference>
<dbReference type="Proteomes" id="UP000184432">
    <property type="component" value="Unassembled WGS sequence"/>
</dbReference>
<gene>
    <name evidence="2" type="ORF">SAMN04488508_101824</name>
</gene>
<evidence type="ECO:0000313" key="3">
    <source>
        <dbReference type="Proteomes" id="UP000184432"/>
    </source>
</evidence>
<dbReference type="NCBIfam" id="TIGR03696">
    <property type="entry name" value="Rhs_assc_core"/>
    <property type="match status" value="1"/>
</dbReference>
<accession>A0A1M6BGX7</accession>
<dbReference type="RefSeq" id="WP_073314141.1">
    <property type="nucleotide sequence ID" value="NZ_FQYP01000001.1"/>
</dbReference>
<organism evidence="2 3">
    <name type="scientific">Aquimarina spongiae</name>
    <dbReference type="NCBI Taxonomy" id="570521"/>
    <lineage>
        <taxon>Bacteria</taxon>
        <taxon>Pseudomonadati</taxon>
        <taxon>Bacteroidota</taxon>
        <taxon>Flavobacteriia</taxon>
        <taxon>Flavobacteriales</taxon>
        <taxon>Flavobacteriaceae</taxon>
        <taxon>Aquimarina</taxon>
    </lineage>
</organism>
<feature type="domain" description="DUF6443" evidence="1">
    <location>
        <begin position="85"/>
        <end position="228"/>
    </location>
</feature>
<dbReference type="STRING" id="570521.SAMN04488508_101824"/>
<dbReference type="InterPro" id="IPR045619">
    <property type="entry name" value="DUF6443"/>
</dbReference>